<keyword evidence="3" id="KW-1185">Reference proteome</keyword>
<comment type="caution">
    <text evidence="2">The sequence shown here is derived from an EMBL/GenBank/DDBJ whole genome shotgun (WGS) entry which is preliminary data.</text>
</comment>
<reference evidence="2" key="2">
    <citation type="submission" date="2023-05" db="EMBL/GenBank/DDBJ databases">
        <authorList>
            <consortium name="Lawrence Berkeley National Laboratory"/>
            <person name="Steindorff A."/>
            <person name="Hensen N."/>
            <person name="Bonometti L."/>
            <person name="Westerberg I."/>
            <person name="Brannstrom I.O."/>
            <person name="Guillou S."/>
            <person name="Cros-Aarteil S."/>
            <person name="Calhoun S."/>
            <person name="Haridas S."/>
            <person name="Kuo A."/>
            <person name="Mondo S."/>
            <person name="Pangilinan J."/>
            <person name="Riley R."/>
            <person name="Labutti K."/>
            <person name="Andreopoulos B."/>
            <person name="Lipzen A."/>
            <person name="Chen C."/>
            <person name="Yanf M."/>
            <person name="Daum C."/>
            <person name="Ng V."/>
            <person name="Clum A."/>
            <person name="Ohm R."/>
            <person name="Martin F."/>
            <person name="Silar P."/>
            <person name="Natvig D."/>
            <person name="Lalanne C."/>
            <person name="Gautier V."/>
            <person name="Ament-Velasquez S.L."/>
            <person name="Kruys A."/>
            <person name="Hutchinson M.I."/>
            <person name="Powell A.J."/>
            <person name="Barry K."/>
            <person name="Miller A.N."/>
            <person name="Grigoriev I.V."/>
            <person name="Debuchy R."/>
            <person name="Gladieux P."/>
            <person name="Thoren M.H."/>
            <person name="Johannesson H."/>
        </authorList>
    </citation>
    <scope>NUCLEOTIDE SEQUENCE</scope>
    <source>
        <strain evidence="2">CBS 508.74</strain>
    </source>
</reference>
<proteinExistence type="predicted"/>
<dbReference type="InterPro" id="IPR010730">
    <property type="entry name" value="HET"/>
</dbReference>
<dbReference type="Pfam" id="PF06985">
    <property type="entry name" value="HET"/>
    <property type="match status" value="1"/>
</dbReference>
<name>A0AAN6YT79_9PEZI</name>
<dbReference type="GeneID" id="89937175"/>
<dbReference type="PANTHER" id="PTHR24148:SF73">
    <property type="entry name" value="HET DOMAIN PROTEIN (AFU_ORTHOLOGUE AFUA_8G01020)"/>
    <property type="match status" value="1"/>
</dbReference>
<organism evidence="2 3">
    <name type="scientific">Canariomyces notabilis</name>
    <dbReference type="NCBI Taxonomy" id="2074819"/>
    <lineage>
        <taxon>Eukaryota</taxon>
        <taxon>Fungi</taxon>
        <taxon>Dikarya</taxon>
        <taxon>Ascomycota</taxon>
        <taxon>Pezizomycotina</taxon>
        <taxon>Sordariomycetes</taxon>
        <taxon>Sordariomycetidae</taxon>
        <taxon>Sordariales</taxon>
        <taxon>Chaetomiaceae</taxon>
        <taxon>Canariomyces</taxon>
    </lineage>
</organism>
<evidence type="ECO:0000259" key="1">
    <source>
        <dbReference type="Pfam" id="PF06985"/>
    </source>
</evidence>
<gene>
    <name evidence="2" type="ORF">N656DRAFT_752984</name>
</gene>
<reference evidence="2" key="1">
    <citation type="journal article" date="2023" name="Mol. Phylogenet. Evol.">
        <title>Genome-scale phylogeny and comparative genomics of the fungal order Sordariales.</title>
        <authorList>
            <person name="Hensen N."/>
            <person name="Bonometti L."/>
            <person name="Westerberg I."/>
            <person name="Brannstrom I.O."/>
            <person name="Guillou S."/>
            <person name="Cros-Aarteil S."/>
            <person name="Calhoun S."/>
            <person name="Haridas S."/>
            <person name="Kuo A."/>
            <person name="Mondo S."/>
            <person name="Pangilinan J."/>
            <person name="Riley R."/>
            <person name="LaButti K."/>
            <person name="Andreopoulos B."/>
            <person name="Lipzen A."/>
            <person name="Chen C."/>
            <person name="Yan M."/>
            <person name="Daum C."/>
            <person name="Ng V."/>
            <person name="Clum A."/>
            <person name="Steindorff A."/>
            <person name="Ohm R.A."/>
            <person name="Martin F."/>
            <person name="Silar P."/>
            <person name="Natvig D.O."/>
            <person name="Lalanne C."/>
            <person name="Gautier V."/>
            <person name="Ament-Velasquez S.L."/>
            <person name="Kruys A."/>
            <person name="Hutchinson M.I."/>
            <person name="Powell A.J."/>
            <person name="Barry K."/>
            <person name="Miller A.N."/>
            <person name="Grigoriev I.V."/>
            <person name="Debuchy R."/>
            <person name="Gladieux P."/>
            <person name="Hiltunen Thoren M."/>
            <person name="Johannesson H."/>
        </authorList>
    </citation>
    <scope>NUCLEOTIDE SEQUENCE</scope>
    <source>
        <strain evidence="2">CBS 508.74</strain>
    </source>
</reference>
<protein>
    <recommendedName>
        <fullName evidence="1">Heterokaryon incompatibility domain-containing protein</fullName>
    </recommendedName>
</protein>
<dbReference type="RefSeq" id="XP_064670453.1">
    <property type="nucleotide sequence ID" value="XM_064813050.1"/>
</dbReference>
<dbReference type="Proteomes" id="UP001302812">
    <property type="component" value="Unassembled WGS sequence"/>
</dbReference>
<accession>A0AAN6YT79</accession>
<evidence type="ECO:0000313" key="3">
    <source>
        <dbReference type="Proteomes" id="UP001302812"/>
    </source>
</evidence>
<evidence type="ECO:0000313" key="2">
    <source>
        <dbReference type="EMBL" id="KAK4112883.1"/>
    </source>
</evidence>
<dbReference type="InterPro" id="IPR052895">
    <property type="entry name" value="HetReg/Transcr_Mod"/>
</dbReference>
<feature type="domain" description="Heterokaryon incompatibility" evidence="1">
    <location>
        <begin position="54"/>
        <end position="129"/>
    </location>
</feature>
<dbReference type="PANTHER" id="PTHR24148">
    <property type="entry name" value="ANKYRIN REPEAT DOMAIN-CONTAINING PROTEIN 39 HOMOLOG-RELATED"/>
    <property type="match status" value="1"/>
</dbReference>
<sequence>MESQKVDAFQYRPLAKDRCEIRLVRIVNVQEDPGKEVIMHLQVFSSPLDEAGPYIAVWYAWGDPTPTSKLVCNNAANWVPENTFWTLYTIYHSTQRASTRAVTLWIDALCINQADVDEKNIQAPLMGRI</sequence>
<dbReference type="EMBL" id="MU853341">
    <property type="protein sequence ID" value="KAK4112883.1"/>
    <property type="molecule type" value="Genomic_DNA"/>
</dbReference>
<dbReference type="AlphaFoldDB" id="A0AAN6YT79"/>